<dbReference type="EMBL" id="MHIF01000010">
    <property type="protein sequence ID" value="OGY48783.1"/>
    <property type="molecule type" value="Genomic_DNA"/>
</dbReference>
<evidence type="ECO:0000313" key="1">
    <source>
        <dbReference type="EMBL" id="OGY48783.1"/>
    </source>
</evidence>
<proteinExistence type="predicted"/>
<reference evidence="1 2" key="1">
    <citation type="journal article" date="2016" name="Nat. Commun.">
        <title>Thousands of microbial genomes shed light on interconnected biogeochemical processes in an aquifer system.</title>
        <authorList>
            <person name="Anantharaman K."/>
            <person name="Brown C.T."/>
            <person name="Hug L.A."/>
            <person name="Sharon I."/>
            <person name="Castelle C.J."/>
            <person name="Probst A.J."/>
            <person name="Thomas B.C."/>
            <person name="Singh A."/>
            <person name="Wilkins M.J."/>
            <person name="Karaoz U."/>
            <person name="Brodie E.L."/>
            <person name="Williams K.H."/>
            <person name="Hubbard S.S."/>
            <person name="Banfield J.F."/>
        </authorList>
    </citation>
    <scope>NUCLEOTIDE SEQUENCE [LARGE SCALE GENOMIC DNA]</scope>
</reference>
<dbReference type="Proteomes" id="UP000178432">
    <property type="component" value="Unassembled WGS sequence"/>
</dbReference>
<gene>
    <name evidence="1" type="ORF">A2663_01445</name>
</gene>
<accession>A0A1G1Y8X1</accession>
<organism evidence="1 2">
    <name type="scientific">Candidatus Buchananbacteria bacterium RIFCSPHIGHO2_01_FULL_46_12</name>
    <dbReference type="NCBI Taxonomy" id="1797536"/>
    <lineage>
        <taxon>Bacteria</taxon>
        <taxon>Candidatus Buchananiibacteriota</taxon>
    </lineage>
</organism>
<name>A0A1G1Y8X1_9BACT</name>
<evidence type="ECO:0000313" key="2">
    <source>
        <dbReference type="Proteomes" id="UP000178432"/>
    </source>
</evidence>
<sequence length="162" mass="18200">MLLFLKRKTFQRLTFLLINDSFIFMNRKSKYIFLSQFNAFLSRGALSAVFLALAFYPSTAVLAETSTSTATTTWPTLVESEAAVRSYFAEIPIMISIAKCESGYRQHNSDGTPLRHLDYIGVFQIDENIHAKKALGLGWDIHTLDGNLAYAKYLYNQLGAGP</sequence>
<dbReference type="AlphaFoldDB" id="A0A1G1Y8X1"/>
<comment type="caution">
    <text evidence="1">The sequence shown here is derived from an EMBL/GenBank/DDBJ whole genome shotgun (WGS) entry which is preliminary data.</text>
</comment>
<protein>
    <submittedName>
        <fullName evidence="1">Uncharacterized protein</fullName>
    </submittedName>
</protein>